<feature type="transmembrane region" description="Helical" evidence="8">
    <location>
        <begin position="119"/>
        <end position="139"/>
    </location>
</feature>
<gene>
    <name evidence="9" type="primary">aqpZ_2</name>
    <name evidence="9" type="ORF">DSM104329_02944</name>
</gene>
<sequence length="275" mass="28263">MSQPRSDTQAGLIRLTTRFSLARASAESSRFSLRQRAVAELVATALFIFIGVGSVPAVLLQGDVTSASGADLGFIALTFGLIIAGVCYVFGPVSGSHINPAVTIALAAVRQFPAREVPAYVAAQMIGAVAGAAGIWIIFTDRAIDLGYGFGLTHFDTTVTSWTSALLAEGFGTGVLMFIVLGLGSKVAPSGWAGLIIGLAVAAIIVTLGPVTGGAINPARAFGPLVISTIAGSVHNWDQWVGYLVAECLGACVAALAYMVVTSPRPELDEISPRA</sequence>
<dbReference type="PROSITE" id="PS00221">
    <property type="entry name" value="MIP"/>
    <property type="match status" value="1"/>
</dbReference>
<dbReference type="InterPro" id="IPR000425">
    <property type="entry name" value="MIP"/>
</dbReference>
<feature type="transmembrane region" description="Helical" evidence="8">
    <location>
        <begin position="38"/>
        <end position="60"/>
    </location>
</feature>
<comment type="subcellular location">
    <subcellularLocation>
        <location evidence="1">Membrane</location>
        <topology evidence="1">Multi-pass membrane protein</topology>
    </subcellularLocation>
</comment>
<organism evidence="9 10">
    <name type="scientific">Capillimicrobium parvum</name>
    <dbReference type="NCBI Taxonomy" id="2884022"/>
    <lineage>
        <taxon>Bacteria</taxon>
        <taxon>Bacillati</taxon>
        <taxon>Actinomycetota</taxon>
        <taxon>Thermoleophilia</taxon>
        <taxon>Solirubrobacterales</taxon>
        <taxon>Capillimicrobiaceae</taxon>
        <taxon>Capillimicrobium</taxon>
    </lineage>
</organism>
<keyword evidence="5 8" id="KW-1133">Transmembrane helix</keyword>
<dbReference type="GO" id="GO:0015254">
    <property type="term" value="F:glycerol channel activity"/>
    <property type="evidence" value="ECO:0007669"/>
    <property type="project" value="TreeGrafter"/>
</dbReference>
<keyword evidence="3 7" id="KW-0813">Transport</keyword>
<evidence type="ECO:0000256" key="1">
    <source>
        <dbReference type="ARBA" id="ARBA00004141"/>
    </source>
</evidence>
<feature type="transmembrane region" description="Helical" evidence="8">
    <location>
        <begin position="240"/>
        <end position="261"/>
    </location>
</feature>
<name>A0A9E7C1L0_9ACTN</name>
<protein>
    <submittedName>
        <fullName evidence="9">Aquaporin Z</fullName>
    </submittedName>
</protein>
<dbReference type="InterPro" id="IPR023271">
    <property type="entry name" value="Aquaporin-like"/>
</dbReference>
<dbReference type="PANTHER" id="PTHR43829:SF9">
    <property type="entry name" value="AQUAPORIN-9"/>
    <property type="match status" value="1"/>
</dbReference>
<dbReference type="GO" id="GO:0015250">
    <property type="term" value="F:water channel activity"/>
    <property type="evidence" value="ECO:0007669"/>
    <property type="project" value="TreeGrafter"/>
</dbReference>
<evidence type="ECO:0000313" key="9">
    <source>
        <dbReference type="EMBL" id="UGS36538.1"/>
    </source>
</evidence>
<dbReference type="Gene3D" id="1.20.1080.10">
    <property type="entry name" value="Glycerol uptake facilitator protein"/>
    <property type="match status" value="1"/>
</dbReference>
<feature type="transmembrane region" description="Helical" evidence="8">
    <location>
        <begin position="72"/>
        <end position="91"/>
    </location>
</feature>
<dbReference type="RefSeq" id="WP_259310604.1">
    <property type="nucleotide sequence ID" value="NZ_CP087164.1"/>
</dbReference>
<evidence type="ECO:0000256" key="4">
    <source>
        <dbReference type="ARBA" id="ARBA00022692"/>
    </source>
</evidence>
<reference evidence="9" key="1">
    <citation type="journal article" date="2022" name="Int. J. Syst. Evol. Microbiol.">
        <title>Pseudomonas aegrilactucae sp. nov. and Pseudomonas morbosilactucae sp. nov., pathogens causing bacterial rot of lettuce in Japan.</title>
        <authorList>
            <person name="Sawada H."/>
            <person name="Fujikawa T."/>
            <person name="Satou M."/>
        </authorList>
    </citation>
    <scope>NUCLEOTIDE SEQUENCE</scope>
    <source>
        <strain evidence="9">0166_1</strain>
    </source>
</reference>
<evidence type="ECO:0000256" key="8">
    <source>
        <dbReference type="SAM" id="Phobius"/>
    </source>
</evidence>
<keyword evidence="4 7" id="KW-0812">Transmembrane</keyword>
<dbReference type="PANTHER" id="PTHR43829">
    <property type="entry name" value="AQUAPORIN OR AQUAGLYCEROPORIN RELATED"/>
    <property type="match status" value="1"/>
</dbReference>
<evidence type="ECO:0000256" key="3">
    <source>
        <dbReference type="ARBA" id="ARBA00022448"/>
    </source>
</evidence>
<keyword evidence="10" id="KW-1185">Reference proteome</keyword>
<dbReference type="Proteomes" id="UP001162834">
    <property type="component" value="Chromosome"/>
</dbReference>
<dbReference type="InterPro" id="IPR050363">
    <property type="entry name" value="MIP/Aquaporin"/>
</dbReference>
<keyword evidence="6 8" id="KW-0472">Membrane</keyword>
<dbReference type="SUPFAM" id="SSF81338">
    <property type="entry name" value="Aquaporin-like"/>
    <property type="match status" value="1"/>
</dbReference>
<evidence type="ECO:0000256" key="6">
    <source>
        <dbReference type="ARBA" id="ARBA00023136"/>
    </source>
</evidence>
<accession>A0A9E7C1L0</accession>
<evidence type="ECO:0000313" key="10">
    <source>
        <dbReference type="Proteomes" id="UP001162834"/>
    </source>
</evidence>
<feature type="transmembrane region" description="Helical" evidence="8">
    <location>
        <begin position="195"/>
        <end position="216"/>
    </location>
</feature>
<dbReference type="GO" id="GO:0005886">
    <property type="term" value="C:plasma membrane"/>
    <property type="evidence" value="ECO:0007669"/>
    <property type="project" value="TreeGrafter"/>
</dbReference>
<dbReference type="KEGG" id="sbae:DSM104329_02944"/>
<dbReference type="AlphaFoldDB" id="A0A9E7C1L0"/>
<feature type="transmembrane region" description="Helical" evidence="8">
    <location>
        <begin position="159"/>
        <end position="183"/>
    </location>
</feature>
<dbReference type="EMBL" id="CP087164">
    <property type="protein sequence ID" value="UGS36538.1"/>
    <property type="molecule type" value="Genomic_DNA"/>
</dbReference>
<dbReference type="Pfam" id="PF00230">
    <property type="entry name" value="MIP"/>
    <property type="match status" value="1"/>
</dbReference>
<comment type="similarity">
    <text evidence="2 7">Belongs to the MIP/aquaporin (TC 1.A.8) family.</text>
</comment>
<dbReference type="PRINTS" id="PR00783">
    <property type="entry name" value="MINTRINSICP"/>
</dbReference>
<evidence type="ECO:0000256" key="5">
    <source>
        <dbReference type="ARBA" id="ARBA00022989"/>
    </source>
</evidence>
<evidence type="ECO:0000256" key="7">
    <source>
        <dbReference type="RuleBase" id="RU000477"/>
    </source>
</evidence>
<dbReference type="InterPro" id="IPR022357">
    <property type="entry name" value="MIP_CS"/>
</dbReference>
<proteinExistence type="inferred from homology"/>
<evidence type="ECO:0000256" key="2">
    <source>
        <dbReference type="ARBA" id="ARBA00006175"/>
    </source>
</evidence>